<feature type="non-terminal residue" evidence="1">
    <location>
        <position position="1"/>
    </location>
</feature>
<dbReference type="VEuPathDB" id="VectorBase:LDEU014108"/>
<dbReference type="EMBL" id="NCKV01050330">
    <property type="protein sequence ID" value="RWS09068.1"/>
    <property type="molecule type" value="Genomic_DNA"/>
</dbReference>
<evidence type="ECO:0000313" key="2">
    <source>
        <dbReference type="Proteomes" id="UP000288716"/>
    </source>
</evidence>
<accession>A0A443R1E8</accession>
<organism evidence="1 2">
    <name type="scientific">Leptotrombidium deliense</name>
    <dbReference type="NCBI Taxonomy" id="299467"/>
    <lineage>
        <taxon>Eukaryota</taxon>
        <taxon>Metazoa</taxon>
        <taxon>Ecdysozoa</taxon>
        <taxon>Arthropoda</taxon>
        <taxon>Chelicerata</taxon>
        <taxon>Arachnida</taxon>
        <taxon>Acari</taxon>
        <taxon>Acariformes</taxon>
        <taxon>Trombidiformes</taxon>
        <taxon>Prostigmata</taxon>
        <taxon>Anystina</taxon>
        <taxon>Parasitengona</taxon>
        <taxon>Trombiculoidea</taxon>
        <taxon>Trombiculidae</taxon>
        <taxon>Leptotrombidium</taxon>
    </lineage>
</organism>
<comment type="caution">
    <text evidence="1">The sequence shown here is derived from an EMBL/GenBank/DDBJ whole genome shotgun (WGS) entry which is preliminary data.</text>
</comment>
<keyword evidence="2" id="KW-1185">Reference proteome</keyword>
<name>A0A443R1E8_9ACAR</name>
<dbReference type="Proteomes" id="UP000288716">
    <property type="component" value="Unassembled WGS sequence"/>
</dbReference>
<protein>
    <submittedName>
        <fullName evidence="1">Uncharacterized protein</fullName>
    </submittedName>
</protein>
<sequence>DCEVSSQEFFYTLTEKRVLRITKHPF</sequence>
<feature type="non-terminal residue" evidence="1">
    <location>
        <position position="26"/>
    </location>
</feature>
<dbReference type="AlphaFoldDB" id="A0A443R1E8"/>
<evidence type="ECO:0000313" key="1">
    <source>
        <dbReference type="EMBL" id="RWS09068.1"/>
    </source>
</evidence>
<gene>
    <name evidence="1" type="ORF">B4U80_04283</name>
</gene>
<reference evidence="1 2" key="1">
    <citation type="journal article" date="2018" name="Gigascience">
        <title>Genomes of trombidid mites reveal novel predicted allergens and laterally-transferred genes associated with secondary metabolism.</title>
        <authorList>
            <person name="Dong X."/>
            <person name="Chaisiri K."/>
            <person name="Xia D."/>
            <person name="Armstrong S.D."/>
            <person name="Fang Y."/>
            <person name="Donnelly M.J."/>
            <person name="Kadowaki T."/>
            <person name="McGarry J.W."/>
            <person name="Darby A.C."/>
            <person name="Makepeace B.L."/>
        </authorList>
    </citation>
    <scope>NUCLEOTIDE SEQUENCE [LARGE SCALE GENOMIC DNA]</scope>
    <source>
        <strain evidence="1">UoL-UT</strain>
    </source>
</reference>
<proteinExistence type="predicted"/>